<dbReference type="FunFam" id="1.10.1420.10:FF:000004">
    <property type="entry name" value="DNA mismatch repair protein Msh3"/>
    <property type="match status" value="1"/>
</dbReference>
<feature type="region of interest" description="Disordered" evidence="12">
    <location>
        <begin position="1"/>
        <end position="73"/>
    </location>
</feature>
<dbReference type="GeneID" id="117645283"/>
<organism evidence="15">
    <name type="scientific">Thrips palmi</name>
    <name type="common">Melon thrips</name>
    <dbReference type="NCBI Taxonomy" id="161013"/>
    <lineage>
        <taxon>Eukaryota</taxon>
        <taxon>Metazoa</taxon>
        <taxon>Ecdysozoa</taxon>
        <taxon>Arthropoda</taxon>
        <taxon>Hexapoda</taxon>
        <taxon>Insecta</taxon>
        <taxon>Pterygota</taxon>
        <taxon>Neoptera</taxon>
        <taxon>Paraneoptera</taxon>
        <taxon>Thysanoptera</taxon>
        <taxon>Terebrantia</taxon>
        <taxon>Thripoidea</taxon>
        <taxon>Thripidae</taxon>
        <taxon>Thrips</taxon>
    </lineage>
</organism>
<dbReference type="GO" id="GO:0006312">
    <property type="term" value="P:mitotic recombination"/>
    <property type="evidence" value="ECO:0007669"/>
    <property type="project" value="TreeGrafter"/>
</dbReference>
<keyword evidence="8 11" id="KW-0234">DNA repair</keyword>
<feature type="domain" description="DNA mismatch repair proteins mutS family" evidence="13">
    <location>
        <begin position="891"/>
        <end position="907"/>
    </location>
</feature>
<dbReference type="GO" id="GO:0006298">
    <property type="term" value="P:mismatch repair"/>
    <property type="evidence" value="ECO:0007669"/>
    <property type="project" value="InterPro"/>
</dbReference>
<dbReference type="InterPro" id="IPR007696">
    <property type="entry name" value="DNA_mismatch_repair_MutS_core"/>
</dbReference>
<dbReference type="FunFam" id="3.40.1170.10:FF:000004">
    <property type="entry name" value="DNA mismatch repair protein"/>
    <property type="match status" value="1"/>
</dbReference>
<comment type="similarity">
    <text evidence="2">Belongs to the DNA mismatch repair MutS family. MSH3 subfamily.</text>
</comment>
<dbReference type="Gene3D" id="3.40.1170.10">
    <property type="entry name" value="DNA repair protein MutS, domain I"/>
    <property type="match status" value="1"/>
</dbReference>
<dbReference type="PANTHER" id="PTHR11361:SF122">
    <property type="entry name" value="DNA MISMATCH REPAIR PROTEIN MSH3"/>
    <property type="match status" value="1"/>
</dbReference>
<reference evidence="15" key="1">
    <citation type="submission" date="2025-08" db="UniProtKB">
        <authorList>
            <consortium name="RefSeq"/>
        </authorList>
    </citation>
    <scope>IDENTIFICATION</scope>
    <source>
        <tissue evidence="15">Total insect</tissue>
    </source>
</reference>
<keyword evidence="6" id="KW-0067">ATP-binding</keyword>
<evidence type="ECO:0000313" key="15">
    <source>
        <dbReference type="RefSeq" id="XP_034241241.1"/>
    </source>
</evidence>
<evidence type="ECO:0000256" key="6">
    <source>
        <dbReference type="ARBA" id="ARBA00022840"/>
    </source>
</evidence>
<comment type="function">
    <text evidence="11">Component of the post-replicative DNA mismatch repair system (MMR).</text>
</comment>
<dbReference type="SUPFAM" id="SSF55271">
    <property type="entry name" value="DNA repair protein MutS, domain I"/>
    <property type="match status" value="1"/>
</dbReference>
<dbReference type="Gene3D" id="3.40.50.300">
    <property type="entry name" value="P-loop containing nucleotide triphosphate hydrolases"/>
    <property type="match status" value="1"/>
</dbReference>
<dbReference type="Pfam" id="PF01624">
    <property type="entry name" value="MutS_I"/>
    <property type="match status" value="1"/>
</dbReference>
<dbReference type="InterPro" id="IPR007695">
    <property type="entry name" value="DNA_mismatch_repair_MutS-lik_N"/>
</dbReference>
<comment type="subcellular location">
    <subcellularLocation>
        <location evidence="1">Nucleus</location>
    </subcellularLocation>
</comment>
<feature type="compositionally biased region" description="Basic and acidic residues" evidence="12">
    <location>
        <begin position="49"/>
        <end position="69"/>
    </location>
</feature>
<dbReference type="Pfam" id="PF05188">
    <property type="entry name" value="MutS_II"/>
    <property type="match status" value="1"/>
</dbReference>
<evidence type="ECO:0000256" key="1">
    <source>
        <dbReference type="ARBA" id="ARBA00004123"/>
    </source>
</evidence>
<keyword evidence="5 11" id="KW-0227">DNA damage</keyword>
<accession>A0A6P8YVN5</accession>
<dbReference type="PIRSF" id="PIRSF037677">
    <property type="entry name" value="DNA_mis_repair_Msh6"/>
    <property type="match status" value="1"/>
</dbReference>
<dbReference type="InterPro" id="IPR017261">
    <property type="entry name" value="DNA_mismatch_repair_MutS/MSH"/>
</dbReference>
<dbReference type="InterPro" id="IPR007860">
    <property type="entry name" value="DNA_mmatch_repair_MutS_con_dom"/>
</dbReference>
<dbReference type="OrthoDB" id="10252754at2759"/>
<dbReference type="InterPro" id="IPR045076">
    <property type="entry name" value="MutS"/>
</dbReference>
<dbReference type="Gene3D" id="3.30.420.110">
    <property type="entry name" value="MutS, connector domain"/>
    <property type="match status" value="1"/>
</dbReference>
<evidence type="ECO:0000256" key="2">
    <source>
        <dbReference type="ARBA" id="ARBA00007094"/>
    </source>
</evidence>
<feature type="compositionally biased region" description="Polar residues" evidence="12">
    <location>
        <begin position="21"/>
        <end position="47"/>
    </location>
</feature>
<dbReference type="SMART" id="SM00534">
    <property type="entry name" value="MUTSac"/>
    <property type="match status" value="1"/>
</dbReference>
<evidence type="ECO:0000256" key="7">
    <source>
        <dbReference type="ARBA" id="ARBA00023125"/>
    </source>
</evidence>
<gene>
    <name evidence="15" type="primary">LOC117645283</name>
</gene>
<dbReference type="InterPro" id="IPR000432">
    <property type="entry name" value="DNA_mismatch_repair_MutS_C"/>
</dbReference>
<dbReference type="RefSeq" id="XP_034241241.1">
    <property type="nucleotide sequence ID" value="XM_034385350.1"/>
</dbReference>
<dbReference type="GO" id="GO:0005524">
    <property type="term" value="F:ATP binding"/>
    <property type="evidence" value="ECO:0007669"/>
    <property type="project" value="UniProtKB-KW"/>
</dbReference>
<dbReference type="Pfam" id="PF00488">
    <property type="entry name" value="MutS_V"/>
    <property type="match status" value="1"/>
</dbReference>
<protein>
    <recommendedName>
        <fullName evidence="3 10">DNA mismatch repair protein MSH3</fullName>
    </recommendedName>
    <alternativeName>
        <fullName evidence="3 10">DNA mismatch repair protein MSH3</fullName>
    </alternativeName>
</protein>
<evidence type="ECO:0000256" key="3">
    <source>
        <dbReference type="ARBA" id="ARBA00022151"/>
    </source>
</evidence>
<evidence type="ECO:0000256" key="12">
    <source>
        <dbReference type="SAM" id="MobiDB-lite"/>
    </source>
</evidence>
<dbReference type="KEGG" id="tpal:117645283"/>
<dbReference type="SUPFAM" id="SSF48334">
    <property type="entry name" value="DNA repair protein MutS, domain III"/>
    <property type="match status" value="1"/>
</dbReference>
<dbReference type="Pfam" id="PF05192">
    <property type="entry name" value="MutS_III"/>
    <property type="match status" value="1"/>
</dbReference>
<dbReference type="GO" id="GO:0030983">
    <property type="term" value="F:mismatched DNA binding"/>
    <property type="evidence" value="ECO:0007669"/>
    <property type="project" value="InterPro"/>
</dbReference>
<keyword evidence="4 11" id="KW-0547">Nucleotide-binding</keyword>
<evidence type="ECO:0000256" key="11">
    <source>
        <dbReference type="RuleBase" id="RU003756"/>
    </source>
</evidence>
<name>A0A6P8YVN5_THRPL</name>
<dbReference type="InterPro" id="IPR027417">
    <property type="entry name" value="P-loop_NTPase"/>
</dbReference>
<dbReference type="Gene3D" id="1.10.1420.10">
    <property type="match status" value="2"/>
</dbReference>
<dbReference type="NCBIfam" id="NF003810">
    <property type="entry name" value="PRK05399.1"/>
    <property type="match status" value="1"/>
</dbReference>
<dbReference type="SMART" id="SM00533">
    <property type="entry name" value="MUTSd"/>
    <property type="match status" value="1"/>
</dbReference>
<dbReference type="PROSITE" id="PS00486">
    <property type="entry name" value="DNA_MISMATCH_REPAIR_2"/>
    <property type="match status" value="1"/>
</dbReference>
<evidence type="ECO:0000256" key="9">
    <source>
        <dbReference type="ARBA" id="ARBA00023242"/>
    </source>
</evidence>
<sequence length="1024" mass="113874">MSKPKPNFWRLKRKAKDKIESSVQNPPSLSQKTISSFFGSKKSSNLGVDSKDGSPDDSEEPPKRIKLDEEPTTEVVLKEKAPIKLSDCTLLKLKSFSTSPEALTDSDCNGKRTAKPRSRLIGAASSSLSSNCLEKMEEDSPDDGFKSNCGSRSLKNSEVASLAKFGKVKFTPLEQQVVDLKKEHPGVLLFVECGYKYRFFGEDAEIAAQELNIYAHLDHNFMTASIPVHRLHAHVGRLVEKGHKVGIVKQVETAALKAMSDNKSAPFTRKLQHLFTRATLIGEDVDSIDQQTLSEGISAGHIFCFYEEKIDQKVSNIVFVAVNPSTGECSYEQFQDNSTREELHKRLQIMNPAEILCPTSLSADSERLVNHSNARIERLPPDWFETTDALTRVVGYFTSKDNGKAESAALEELTELPLAVLGCLAAAQKHLNEFGLHRAIRLDGLQKLPSGEDFLYMDSSTIRNLQIFTSDSGTTHGSLFWALNHTKTKFGARLLHKWLSQPIRVKKDLEERQECIEELLSADQAHITQLKNILGCLPDIEKGLTTILHNKCSPLQFFTILDALCGMTSDFSSLLAVLDQDTTVPRLLKAIQDAISLLDGVQAYRDNMVISAAKDGDKTKLLKDFSAFPNVLKLMREIEETIQAIDALKPEIAKKLSLFSVQYSCVSGQEYLIEVKNNNSRSVPANWRKISSTKQVGRYRPPAVDKLFGDLQRLREMLRAECQLAWIGLLQDFSQQYFKHKQAVYKIATLDVILSLAHVAQQEGYCKPKLLESESSQISIKRGRHPIVPLLLTSAGQFVPNDTHLNSSGECCMVLSGPNMGGKSCYIRQVALIALLAHVGSFVPAECAEISLLDSIFTRMGARDELFNGRSTLMVELDETAAILRKVSKHSLVLLDELGRGTGSCDGSAIACATLRHIALEVQCLSLFVTHYPSVMDTANELEGKASNYHMAFVLHDQDEAEFLTFLYEVVRGAADRSYGINVARLANLDKRLLIRAASVAADLEKQARNRREIRLSFMGMWQK</sequence>
<evidence type="ECO:0000256" key="5">
    <source>
        <dbReference type="ARBA" id="ARBA00022763"/>
    </source>
</evidence>
<dbReference type="SUPFAM" id="SSF53150">
    <property type="entry name" value="DNA repair protein MutS, domain II"/>
    <property type="match status" value="1"/>
</dbReference>
<evidence type="ECO:0000313" key="14">
    <source>
        <dbReference type="Proteomes" id="UP000515158"/>
    </source>
</evidence>
<dbReference type="InterPro" id="IPR036187">
    <property type="entry name" value="DNA_mismatch_repair_MutS_sf"/>
</dbReference>
<dbReference type="GO" id="GO:0005634">
    <property type="term" value="C:nucleus"/>
    <property type="evidence" value="ECO:0007669"/>
    <property type="project" value="UniProtKB-SubCell"/>
</dbReference>
<proteinExistence type="inferred from homology"/>
<evidence type="ECO:0000256" key="8">
    <source>
        <dbReference type="ARBA" id="ARBA00023204"/>
    </source>
</evidence>
<dbReference type="InterPro" id="IPR007861">
    <property type="entry name" value="DNA_mismatch_repair_MutS_clamp"/>
</dbReference>
<dbReference type="AlphaFoldDB" id="A0A6P8YVN5"/>
<keyword evidence="7 11" id="KW-0238">DNA-binding</keyword>
<dbReference type="SUPFAM" id="SSF52540">
    <property type="entry name" value="P-loop containing nucleoside triphosphate hydrolases"/>
    <property type="match status" value="1"/>
</dbReference>
<dbReference type="GO" id="GO:0140664">
    <property type="term" value="F:ATP-dependent DNA damage sensor activity"/>
    <property type="evidence" value="ECO:0007669"/>
    <property type="project" value="InterPro"/>
</dbReference>
<dbReference type="InterPro" id="IPR016151">
    <property type="entry name" value="DNA_mismatch_repair_MutS_N"/>
</dbReference>
<dbReference type="Pfam" id="PF05190">
    <property type="entry name" value="MutS_IV"/>
    <property type="match status" value="1"/>
</dbReference>
<dbReference type="InterPro" id="IPR036678">
    <property type="entry name" value="MutS_con_dom_sf"/>
</dbReference>
<keyword evidence="14" id="KW-1185">Reference proteome</keyword>
<evidence type="ECO:0000259" key="13">
    <source>
        <dbReference type="PROSITE" id="PS00486"/>
    </source>
</evidence>
<dbReference type="InParanoid" id="A0A6P8YVN5"/>
<dbReference type="Proteomes" id="UP000515158">
    <property type="component" value="Unplaced"/>
</dbReference>
<dbReference type="PANTHER" id="PTHR11361">
    <property type="entry name" value="DNA MISMATCH REPAIR PROTEIN MUTS FAMILY MEMBER"/>
    <property type="match status" value="1"/>
</dbReference>
<keyword evidence="9" id="KW-0539">Nucleus</keyword>
<evidence type="ECO:0000256" key="4">
    <source>
        <dbReference type="ARBA" id="ARBA00022741"/>
    </source>
</evidence>
<evidence type="ECO:0000256" key="10">
    <source>
        <dbReference type="ARBA" id="ARBA00073774"/>
    </source>
</evidence>